<keyword evidence="7 9" id="KW-0539">Nucleus</keyword>
<feature type="region of interest" description="Disordered" evidence="10">
    <location>
        <begin position="505"/>
        <end position="539"/>
    </location>
</feature>
<accession>B4NHW2</accession>
<feature type="compositionally biased region" description="Low complexity" evidence="10">
    <location>
        <begin position="1371"/>
        <end position="1385"/>
    </location>
</feature>
<feature type="compositionally biased region" description="Basic residues" evidence="10">
    <location>
        <begin position="233"/>
        <end position="244"/>
    </location>
</feature>
<dbReference type="FunCoup" id="B4NHW2">
    <property type="interactions" value="90"/>
</dbReference>
<feature type="domain" description="TFIIS N-terminal" evidence="11">
    <location>
        <begin position="8"/>
        <end position="85"/>
    </location>
</feature>
<evidence type="ECO:0000256" key="3">
    <source>
        <dbReference type="ARBA" id="ARBA00019686"/>
    </source>
</evidence>
<dbReference type="GO" id="GO:0003712">
    <property type="term" value="F:transcription coregulator activity"/>
    <property type="evidence" value="ECO:0007669"/>
    <property type="project" value="TreeGrafter"/>
</dbReference>
<feature type="compositionally biased region" description="Polar residues" evidence="10">
    <location>
        <begin position="519"/>
        <end position="539"/>
    </location>
</feature>
<feature type="region of interest" description="Disordered" evidence="10">
    <location>
        <begin position="660"/>
        <end position="692"/>
    </location>
</feature>
<feature type="compositionally biased region" description="Basic residues" evidence="10">
    <location>
        <begin position="444"/>
        <end position="453"/>
    </location>
</feature>
<dbReference type="PANTHER" id="PTHR15201:SF1">
    <property type="entry name" value="MEDIATOR OF RNA POLYMERASE II TRANSCRIPTION SUBUNIT 26"/>
    <property type="match status" value="1"/>
</dbReference>
<gene>
    <name evidence="12" type="primary">Dwil\GK13589</name>
    <name evidence="12" type="ORF">Dwil_GK13589</name>
</gene>
<dbReference type="InterPro" id="IPR035441">
    <property type="entry name" value="TFIIS/LEDGF_dom_sf"/>
</dbReference>
<feature type="compositionally biased region" description="Polar residues" evidence="10">
    <location>
        <begin position="1121"/>
        <end position="1139"/>
    </location>
</feature>
<dbReference type="InterPro" id="IPR042376">
    <property type="entry name" value="MED26"/>
</dbReference>
<dbReference type="Pfam" id="PF08711">
    <property type="entry name" value="Med26"/>
    <property type="match status" value="1"/>
</dbReference>
<feature type="region of interest" description="Disordered" evidence="10">
    <location>
        <begin position="558"/>
        <end position="613"/>
    </location>
</feature>
<evidence type="ECO:0000256" key="2">
    <source>
        <dbReference type="ARBA" id="ARBA00009681"/>
    </source>
</evidence>
<evidence type="ECO:0000256" key="6">
    <source>
        <dbReference type="ARBA" id="ARBA00023163"/>
    </source>
</evidence>
<feature type="region of interest" description="Disordered" evidence="10">
    <location>
        <begin position="1370"/>
        <end position="1409"/>
    </location>
</feature>
<feature type="region of interest" description="Disordered" evidence="10">
    <location>
        <begin position="409"/>
        <end position="457"/>
    </location>
</feature>
<organism evidence="12 13">
    <name type="scientific">Drosophila willistoni</name>
    <name type="common">Fruit fly</name>
    <dbReference type="NCBI Taxonomy" id="7260"/>
    <lineage>
        <taxon>Eukaryota</taxon>
        <taxon>Metazoa</taxon>
        <taxon>Ecdysozoa</taxon>
        <taxon>Arthropoda</taxon>
        <taxon>Hexapoda</taxon>
        <taxon>Insecta</taxon>
        <taxon>Pterygota</taxon>
        <taxon>Neoptera</taxon>
        <taxon>Endopterygota</taxon>
        <taxon>Diptera</taxon>
        <taxon>Brachycera</taxon>
        <taxon>Muscomorpha</taxon>
        <taxon>Ephydroidea</taxon>
        <taxon>Drosophilidae</taxon>
        <taxon>Drosophila</taxon>
        <taxon>Sophophora</taxon>
    </lineage>
</organism>
<feature type="region of interest" description="Disordered" evidence="10">
    <location>
        <begin position="1422"/>
        <end position="1451"/>
    </location>
</feature>
<protein>
    <recommendedName>
        <fullName evidence="3">Mediator of RNA polymerase II transcription subunit 26</fullName>
    </recommendedName>
    <alternativeName>
        <fullName evidence="8">Mediator complex subunit 26</fullName>
    </alternativeName>
</protein>
<dbReference type="eggNOG" id="ENOG502S9CY">
    <property type="taxonomic scope" value="Eukaryota"/>
</dbReference>
<evidence type="ECO:0000256" key="9">
    <source>
        <dbReference type="PROSITE-ProRule" id="PRU00649"/>
    </source>
</evidence>
<keyword evidence="13" id="KW-1185">Reference proteome</keyword>
<evidence type="ECO:0000313" key="12">
    <source>
        <dbReference type="EMBL" id="EDW83612.2"/>
    </source>
</evidence>
<dbReference type="GO" id="GO:0070847">
    <property type="term" value="C:core mediator complex"/>
    <property type="evidence" value="ECO:0007669"/>
    <property type="project" value="TreeGrafter"/>
</dbReference>
<dbReference type="Proteomes" id="UP000007798">
    <property type="component" value="Unassembled WGS sequence"/>
</dbReference>
<dbReference type="GO" id="GO:0006357">
    <property type="term" value="P:regulation of transcription by RNA polymerase II"/>
    <property type="evidence" value="ECO:0007669"/>
    <property type="project" value="InterPro"/>
</dbReference>
<dbReference type="EMBL" id="CH964272">
    <property type="protein sequence ID" value="EDW83612.2"/>
    <property type="molecule type" value="Genomic_DNA"/>
</dbReference>
<sequence>MNQNQIQQLTSHLSQALDQNYDVVNLEAVLSVICALEGTTITKEQLEATRLAKYINHLRRRTKNEQLARRAKSLLKRWREMVGIQQTATDSQPAPSQPLTAGESAVVVVPSQQSSSPLAPPQLPINLQKNFVDVSLEQQQPLALPTVTVPSSHHTNFSNLINNIASKSDESKPFKFQRESGPIIDHSSNSVSNSTAADRFTDAAIVIDIVSDSNDNDGVVGGGLSVPANVPARNKKLKKDKRRRERESQRPKATLLNRNEVMGQQSRYATKINCAPYKDGKAQAVIPTDAAEILSLSNSSMSSILSGDVTVGNSHSKSMPPRPNNTSELTFAGRFKSVSQPESAVLNGHQFRGTEHLAPITFDDSITNDSNISFSRLSPTPTPSLFPFEERRKALEEAGKQQIEISVLVPPSTTTSSLGNEQSNRSNDFIEGGAASRGILPQIPKKRGRKKGSKGVDSLIAKESSSLSQQIFFGSGVKKVKTTKELFNELQSRKLSNVVQSVNNLSNASSDRDREEALSSRSLQPRPTSSCSEASMHSPQILDTYSSNITLMDADKFSNQNEDIGNTDSDTITSEPSRDSQKSRGNKATSSLESNSNSLQTPSATTGFPNQTHNDVTTQLMHVVHSLGSPPSVGDTEKMYQSQIVPCTCIVVEEEVDPSAEQTISADRLDSEKVTPTGPDSNVLPRDDEAQGDSIQKLERNVADDKTVLPAPQKPIKSIFDLDFDEDDDPLQSIIRDLRPPTVDLEAANGDVKSMMTTSANVITATSGITDGAPVHTDGMDLDQDAAEATLVPLPIFTVHEDPDCMAKERFLVQTNKVTNFHINALHNYCVPNINGNWDGVETASESISSLELYAVTDGADVVPKYGSLTCERIPKDLSGLKFARSISRIKTFKSYLPPFLGVAKCLPTCRRANRQRRRFKESKMQPKSPEISCKLEESESELPFLQLKNENVSIISKSSPSPLQVDVNVGDNIEVVTNFDEGSIDDEIHNNSSFRGPSENENSYNLLKLANDDDLPLEVGANGEMEFRENSRCSSSCSNSSLIKTQQTINAKLRSQQITDQYVIERNRKKRRKTREKEQKPRIKRIKIAINGKVTSQRQISNISSSNNSSDNEDKERGSDTLSLSDDINASQTHSPASNEDEHDDSFQSGTTTFDSIVADEDVDGDGDADGDGDGVLENDYENSDDEEYAIVQRPVACGTSSNHIVLTIKKTPSKINSPNSISAVSPITGSEIVPGSAKKSYFINMIDPNTKPAVQSSSKENEAIVEAEPQLSLENAKPENIIDNRSLLSSQTYCIGSYRRRLHRLRRRRLRIEKSAKLRNTIDIELNHLFISNAERSAPLSETRLHRKLFYNDELCRQNNLGEKERILDYSSSSSSSDNSDIPSDSDEEDNSSSTNEADNIQVAKHKTNIINIETDIKASASKDAAKQEDEEPCESSSDNDNGDDDDFVKEDFANLDTNIEIDTVNNLPLHNNGLLPSFNSICAENPPRSMLPSAALTDEPETNPKPQIASLKSLQNENCDDVNNLYYNNNNLDVIKNSLVPSPILNDSIRESVTSNISSIILASDNKSSIQTNSPGITELIRPDCQTGIRAVAASDKLTSAKEDSRSSQVHQFKEWHQVLQLPSYNDEPLIVLPYVVLE</sequence>
<dbReference type="PROSITE" id="PS51319">
    <property type="entry name" value="TFIIS_N"/>
    <property type="match status" value="1"/>
</dbReference>
<feature type="compositionally biased region" description="Low complexity" evidence="10">
    <location>
        <begin position="1101"/>
        <end position="1111"/>
    </location>
</feature>
<dbReference type="Gene3D" id="1.20.930.10">
    <property type="entry name" value="Conserved domain common to transcription factors TFIIS, elongin A, CRSP70"/>
    <property type="match status" value="1"/>
</dbReference>
<dbReference type="GO" id="GO:0016592">
    <property type="term" value="C:mediator complex"/>
    <property type="evidence" value="ECO:0007669"/>
    <property type="project" value="InterPro"/>
</dbReference>
<dbReference type="GO" id="GO:0010628">
    <property type="term" value="P:positive regulation of gene expression"/>
    <property type="evidence" value="ECO:0007669"/>
    <property type="project" value="TreeGrafter"/>
</dbReference>
<feature type="region of interest" description="Disordered" evidence="10">
    <location>
        <begin position="1066"/>
        <end position="1152"/>
    </location>
</feature>
<evidence type="ECO:0000256" key="4">
    <source>
        <dbReference type="ARBA" id="ARBA00023015"/>
    </source>
</evidence>
<comment type="similarity">
    <text evidence="2">Belongs to the Mediator complex subunit 26 family.</text>
</comment>
<evidence type="ECO:0000256" key="10">
    <source>
        <dbReference type="SAM" id="MobiDB-lite"/>
    </source>
</evidence>
<dbReference type="SMART" id="SM00509">
    <property type="entry name" value="TFS2N"/>
    <property type="match status" value="1"/>
</dbReference>
<dbReference type="PANTHER" id="PTHR15201">
    <property type="entry name" value="CRSP70"/>
    <property type="match status" value="1"/>
</dbReference>
<proteinExistence type="inferred from homology"/>
<evidence type="ECO:0000256" key="5">
    <source>
        <dbReference type="ARBA" id="ARBA00023159"/>
    </source>
</evidence>
<feature type="region of interest" description="Disordered" evidence="10">
    <location>
        <begin position="222"/>
        <end position="252"/>
    </location>
</feature>
<evidence type="ECO:0000256" key="8">
    <source>
        <dbReference type="ARBA" id="ARBA00031968"/>
    </source>
</evidence>
<feature type="compositionally biased region" description="Polar residues" evidence="10">
    <location>
        <begin position="558"/>
        <end position="575"/>
    </location>
</feature>
<keyword evidence="6" id="KW-0804">Transcription</keyword>
<dbReference type="HOGENOM" id="CLU_249548_0_0_1"/>
<dbReference type="KEGG" id="dwi:6651498"/>
<dbReference type="SMR" id="B4NHW2"/>
<feature type="compositionally biased region" description="Low complexity" evidence="10">
    <location>
        <begin position="409"/>
        <end position="418"/>
    </location>
</feature>
<dbReference type="InterPro" id="IPR017923">
    <property type="entry name" value="TFIIS_N"/>
</dbReference>
<dbReference type="SUPFAM" id="SSF47676">
    <property type="entry name" value="Conserved domain common to transcription factors TFIIS, elongin A, CRSP70"/>
    <property type="match status" value="1"/>
</dbReference>
<dbReference type="InterPro" id="IPR003617">
    <property type="entry name" value="TFIIS/CRSP70_N_sub"/>
</dbReference>
<comment type="subcellular location">
    <subcellularLocation>
        <location evidence="1 9">Nucleus</location>
    </subcellularLocation>
</comment>
<reference evidence="12 13" key="1">
    <citation type="journal article" date="2007" name="Nature">
        <title>Evolution of genes and genomes on the Drosophila phylogeny.</title>
        <authorList>
            <consortium name="Drosophila 12 Genomes Consortium"/>
            <person name="Clark A.G."/>
            <person name="Eisen M.B."/>
            <person name="Smith D.R."/>
            <person name="Bergman C.M."/>
            <person name="Oliver B."/>
            <person name="Markow T.A."/>
            <person name="Kaufman T.C."/>
            <person name="Kellis M."/>
            <person name="Gelbart W."/>
            <person name="Iyer V.N."/>
            <person name="Pollard D.A."/>
            <person name="Sackton T.B."/>
            <person name="Larracuente A.M."/>
            <person name="Singh N.D."/>
            <person name="Abad J.P."/>
            <person name="Abt D.N."/>
            <person name="Adryan B."/>
            <person name="Aguade M."/>
            <person name="Akashi H."/>
            <person name="Anderson W.W."/>
            <person name="Aquadro C.F."/>
            <person name="Ardell D.H."/>
            <person name="Arguello R."/>
            <person name="Artieri C.G."/>
            <person name="Barbash D.A."/>
            <person name="Barker D."/>
            <person name="Barsanti P."/>
            <person name="Batterham P."/>
            <person name="Batzoglou S."/>
            <person name="Begun D."/>
            <person name="Bhutkar A."/>
            <person name="Blanco E."/>
            <person name="Bosak S.A."/>
            <person name="Bradley R.K."/>
            <person name="Brand A.D."/>
            <person name="Brent M.R."/>
            <person name="Brooks A.N."/>
            <person name="Brown R.H."/>
            <person name="Butlin R.K."/>
            <person name="Caggese C."/>
            <person name="Calvi B.R."/>
            <person name="Bernardo de Carvalho A."/>
            <person name="Caspi A."/>
            <person name="Castrezana S."/>
            <person name="Celniker S.E."/>
            <person name="Chang J.L."/>
            <person name="Chapple C."/>
            <person name="Chatterji S."/>
            <person name="Chinwalla A."/>
            <person name="Civetta A."/>
            <person name="Clifton S.W."/>
            <person name="Comeron J.M."/>
            <person name="Costello J.C."/>
            <person name="Coyne J.A."/>
            <person name="Daub J."/>
            <person name="David R.G."/>
            <person name="Delcher A.L."/>
            <person name="Delehaunty K."/>
            <person name="Do C.B."/>
            <person name="Ebling H."/>
            <person name="Edwards K."/>
            <person name="Eickbush T."/>
            <person name="Evans J.D."/>
            <person name="Filipski A."/>
            <person name="Findeiss S."/>
            <person name="Freyhult E."/>
            <person name="Fulton L."/>
            <person name="Fulton R."/>
            <person name="Garcia A.C."/>
            <person name="Gardiner A."/>
            <person name="Garfield D.A."/>
            <person name="Garvin B.E."/>
            <person name="Gibson G."/>
            <person name="Gilbert D."/>
            <person name="Gnerre S."/>
            <person name="Godfrey J."/>
            <person name="Good R."/>
            <person name="Gotea V."/>
            <person name="Gravely B."/>
            <person name="Greenberg A.J."/>
            <person name="Griffiths-Jones S."/>
            <person name="Gross S."/>
            <person name="Guigo R."/>
            <person name="Gustafson E.A."/>
            <person name="Haerty W."/>
            <person name="Hahn M.W."/>
            <person name="Halligan D.L."/>
            <person name="Halpern A.L."/>
            <person name="Halter G.M."/>
            <person name="Han M.V."/>
            <person name="Heger A."/>
            <person name="Hillier L."/>
            <person name="Hinrichs A.S."/>
            <person name="Holmes I."/>
            <person name="Hoskins R.A."/>
            <person name="Hubisz M.J."/>
            <person name="Hultmark D."/>
            <person name="Huntley M.A."/>
            <person name="Jaffe D.B."/>
            <person name="Jagadeeshan S."/>
            <person name="Jeck W.R."/>
            <person name="Johnson J."/>
            <person name="Jones C.D."/>
            <person name="Jordan W.C."/>
            <person name="Karpen G.H."/>
            <person name="Kataoka E."/>
            <person name="Keightley P.D."/>
            <person name="Kheradpour P."/>
            <person name="Kirkness E.F."/>
            <person name="Koerich L.B."/>
            <person name="Kristiansen K."/>
            <person name="Kudrna D."/>
            <person name="Kulathinal R.J."/>
            <person name="Kumar S."/>
            <person name="Kwok R."/>
            <person name="Lander E."/>
            <person name="Langley C.H."/>
            <person name="Lapoint R."/>
            <person name="Lazzaro B.P."/>
            <person name="Lee S.J."/>
            <person name="Levesque L."/>
            <person name="Li R."/>
            <person name="Lin C.F."/>
            <person name="Lin M.F."/>
            <person name="Lindblad-Toh K."/>
            <person name="Llopart A."/>
            <person name="Long M."/>
            <person name="Low L."/>
            <person name="Lozovsky E."/>
            <person name="Lu J."/>
            <person name="Luo M."/>
            <person name="Machado C.A."/>
            <person name="Makalowski W."/>
            <person name="Marzo M."/>
            <person name="Matsuda M."/>
            <person name="Matzkin L."/>
            <person name="McAllister B."/>
            <person name="McBride C.S."/>
            <person name="McKernan B."/>
            <person name="McKernan K."/>
            <person name="Mendez-Lago M."/>
            <person name="Minx P."/>
            <person name="Mollenhauer M.U."/>
            <person name="Montooth K."/>
            <person name="Mount S.M."/>
            <person name="Mu X."/>
            <person name="Myers E."/>
            <person name="Negre B."/>
            <person name="Newfeld S."/>
            <person name="Nielsen R."/>
            <person name="Noor M.A."/>
            <person name="O'Grady P."/>
            <person name="Pachter L."/>
            <person name="Papaceit M."/>
            <person name="Parisi M.J."/>
            <person name="Parisi M."/>
            <person name="Parts L."/>
            <person name="Pedersen J.S."/>
            <person name="Pesole G."/>
            <person name="Phillippy A.M."/>
            <person name="Ponting C.P."/>
            <person name="Pop M."/>
            <person name="Porcelli D."/>
            <person name="Powell J.R."/>
            <person name="Prohaska S."/>
            <person name="Pruitt K."/>
            <person name="Puig M."/>
            <person name="Quesneville H."/>
            <person name="Ram K.R."/>
            <person name="Rand D."/>
            <person name="Rasmussen M.D."/>
            <person name="Reed L.K."/>
            <person name="Reenan R."/>
            <person name="Reily A."/>
            <person name="Remington K.A."/>
            <person name="Rieger T.T."/>
            <person name="Ritchie M.G."/>
            <person name="Robin C."/>
            <person name="Rogers Y.H."/>
            <person name="Rohde C."/>
            <person name="Rozas J."/>
            <person name="Rubenfield M.J."/>
            <person name="Ruiz A."/>
            <person name="Russo S."/>
            <person name="Salzberg S.L."/>
            <person name="Sanchez-Gracia A."/>
            <person name="Saranga D.J."/>
            <person name="Sato H."/>
            <person name="Schaeffer S.W."/>
            <person name="Schatz M.C."/>
            <person name="Schlenke T."/>
            <person name="Schwartz R."/>
            <person name="Segarra C."/>
            <person name="Singh R.S."/>
            <person name="Sirot L."/>
            <person name="Sirota M."/>
            <person name="Sisneros N.B."/>
            <person name="Smith C.D."/>
            <person name="Smith T.F."/>
            <person name="Spieth J."/>
            <person name="Stage D.E."/>
            <person name="Stark A."/>
            <person name="Stephan W."/>
            <person name="Strausberg R.L."/>
            <person name="Strempel S."/>
            <person name="Sturgill D."/>
            <person name="Sutton G."/>
            <person name="Sutton G.G."/>
            <person name="Tao W."/>
            <person name="Teichmann S."/>
            <person name="Tobari Y.N."/>
            <person name="Tomimura Y."/>
            <person name="Tsolas J.M."/>
            <person name="Valente V.L."/>
            <person name="Venter E."/>
            <person name="Venter J.C."/>
            <person name="Vicario S."/>
            <person name="Vieira F.G."/>
            <person name="Vilella A.J."/>
            <person name="Villasante A."/>
            <person name="Walenz B."/>
            <person name="Wang J."/>
            <person name="Wasserman M."/>
            <person name="Watts T."/>
            <person name="Wilson D."/>
            <person name="Wilson R.K."/>
            <person name="Wing R.A."/>
            <person name="Wolfner M.F."/>
            <person name="Wong A."/>
            <person name="Wong G.K."/>
            <person name="Wu C.I."/>
            <person name="Wu G."/>
            <person name="Yamamoto D."/>
            <person name="Yang H.P."/>
            <person name="Yang S.P."/>
            <person name="Yorke J.A."/>
            <person name="Yoshida K."/>
            <person name="Zdobnov E."/>
            <person name="Zhang P."/>
            <person name="Zhang Y."/>
            <person name="Zimin A.V."/>
            <person name="Baldwin J."/>
            <person name="Abdouelleil A."/>
            <person name="Abdulkadir J."/>
            <person name="Abebe A."/>
            <person name="Abera B."/>
            <person name="Abreu J."/>
            <person name="Acer S.C."/>
            <person name="Aftuck L."/>
            <person name="Alexander A."/>
            <person name="An P."/>
            <person name="Anderson E."/>
            <person name="Anderson S."/>
            <person name="Arachi H."/>
            <person name="Azer M."/>
            <person name="Bachantsang P."/>
            <person name="Barry A."/>
            <person name="Bayul T."/>
            <person name="Berlin A."/>
            <person name="Bessette D."/>
            <person name="Bloom T."/>
            <person name="Blye J."/>
            <person name="Boguslavskiy L."/>
            <person name="Bonnet C."/>
            <person name="Boukhgalter B."/>
            <person name="Bourzgui I."/>
            <person name="Brown A."/>
            <person name="Cahill P."/>
            <person name="Channer S."/>
            <person name="Cheshatsang Y."/>
            <person name="Chuda L."/>
            <person name="Citroen M."/>
            <person name="Collymore A."/>
            <person name="Cooke P."/>
            <person name="Costello M."/>
            <person name="D'Aco K."/>
            <person name="Daza R."/>
            <person name="De Haan G."/>
            <person name="DeGray S."/>
            <person name="DeMaso C."/>
            <person name="Dhargay N."/>
            <person name="Dooley K."/>
            <person name="Dooley E."/>
            <person name="Doricent M."/>
            <person name="Dorje P."/>
            <person name="Dorjee K."/>
            <person name="Dupes A."/>
            <person name="Elong R."/>
            <person name="Falk J."/>
            <person name="Farina A."/>
            <person name="Faro S."/>
            <person name="Ferguson D."/>
            <person name="Fisher S."/>
            <person name="Foley C.D."/>
            <person name="Franke A."/>
            <person name="Friedrich D."/>
            <person name="Gadbois L."/>
            <person name="Gearin G."/>
            <person name="Gearin C.R."/>
            <person name="Giannoukos G."/>
            <person name="Goode T."/>
            <person name="Graham J."/>
            <person name="Grandbois E."/>
            <person name="Grewal S."/>
            <person name="Gyaltsen K."/>
            <person name="Hafez N."/>
            <person name="Hagos B."/>
            <person name="Hall J."/>
            <person name="Henson C."/>
            <person name="Hollinger A."/>
            <person name="Honan T."/>
            <person name="Huard M.D."/>
            <person name="Hughes L."/>
            <person name="Hurhula B."/>
            <person name="Husby M.E."/>
            <person name="Kamat A."/>
            <person name="Kanga B."/>
            <person name="Kashin S."/>
            <person name="Khazanovich D."/>
            <person name="Kisner P."/>
            <person name="Lance K."/>
            <person name="Lara M."/>
            <person name="Lee W."/>
            <person name="Lennon N."/>
            <person name="Letendre F."/>
            <person name="LeVine R."/>
            <person name="Lipovsky A."/>
            <person name="Liu X."/>
            <person name="Liu J."/>
            <person name="Liu S."/>
            <person name="Lokyitsang T."/>
            <person name="Lokyitsang Y."/>
            <person name="Lubonja R."/>
            <person name="Lui A."/>
            <person name="MacDonald P."/>
            <person name="Magnisalis V."/>
            <person name="Maru K."/>
            <person name="Matthews C."/>
            <person name="McCusker W."/>
            <person name="McDonough S."/>
            <person name="Mehta T."/>
            <person name="Meldrim J."/>
            <person name="Meneus L."/>
            <person name="Mihai O."/>
            <person name="Mihalev A."/>
            <person name="Mihova T."/>
            <person name="Mittelman R."/>
            <person name="Mlenga V."/>
            <person name="Montmayeur A."/>
            <person name="Mulrain L."/>
            <person name="Navidi A."/>
            <person name="Naylor J."/>
            <person name="Negash T."/>
            <person name="Nguyen T."/>
            <person name="Nguyen N."/>
            <person name="Nicol R."/>
            <person name="Norbu C."/>
            <person name="Norbu N."/>
            <person name="Novod N."/>
            <person name="O'Neill B."/>
            <person name="Osman S."/>
            <person name="Markiewicz E."/>
            <person name="Oyono O.L."/>
            <person name="Patti C."/>
            <person name="Phunkhang P."/>
            <person name="Pierre F."/>
            <person name="Priest M."/>
            <person name="Raghuraman S."/>
            <person name="Rege F."/>
            <person name="Reyes R."/>
            <person name="Rise C."/>
            <person name="Rogov P."/>
            <person name="Ross K."/>
            <person name="Ryan E."/>
            <person name="Settipalli S."/>
            <person name="Shea T."/>
            <person name="Sherpa N."/>
            <person name="Shi L."/>
            <person name="Shih D."/>
            <person name="Sparrow T."/>
            <person name="Spaulding J."/>
            <person name="Stalker J."/>
            <person name="Stange-Thomann N."/>
            <person name="Stavropoulos S."/>
            <person name="Stone C."/>
            <person name="Strader C."/>
            <person name="Tesfaye S."/>
            <person name="Thomson T."/>
            <person name="Thoulutsang Y."/>
            <person name="Thoulutsang D."/>
            <person name="Topham K."/>
            <person name="Topping I."/>
            <person name="Tsamla T."/>
            <person name="Vassiliev H."/>
            <person name="Vo A."/>
            <person name="Wangchuk T."/>
            <person name="Wangdi T."/>
            <person name="Weiand M."/>
            <person name="Wilkinson J."/>
            <person name="Wilson A."/>
            <person name="Yadav S."/>
            <person name="Young G."/>
            <person name="Yu Q."/>
            <person name="Zembek L."/>
            <person name="Zhong D."/>
            <person name="Zimmer A."/>
            <person name="Zwirko Z."/>
            <person name="Jaffe D.B."/>
            <person name="Alvarez P."/>
            <person name="Brockman W."/>
            <person name="Butler J."/>
            <person name="Chin C."/>
            <person name="Gnerre S."/>
            <person name="Grabherr M."/>
            <person name="Kleber M."/>
            <person name="Mauceli E."/>
            <person name="MacCallum I."/>
        </authorList>
    </citation>
    <scope>NUCLEOTIDE SEQUENCE [LARGE SCALE GENOMIC DNA]</scope>
    <source>
        <strain evidence="13">Tucson 14030-0811.24</strain>
    </source>
</reference>
<evidence type="ECO:0000259" key="11">
    <source>
        <dbReference type="PROSITE" id="PS51319"/>
    </source>
</evidence>
<evidence type="ECO:0000313" key="13">
    <source>
        <dbReference type="Proteomes" id="UP000007798"/>
    </source>
</evidence>
<dbReference type="STRING" id="7260.B4NHW2"/>
<keyword evidence="4" id="KW-0805">Transcription regulation</keyword>
<feature type="compositionally biased region" description="Polar residues" evidence="10">
    <location>
        <begin position="586"/>
        <end position="613"/>
    </location>
</feature>
<evidence type="ECO:0000256" key="1">
    <source>
        <dbReference type="ARBA" id="ARBA00004123"/>
    </source>
</evidence>
<dbReference type="InParanoid" id="B4NHW2"/>
<evidence type="ECO:0000256" key="7">
    <source>
        <dbReference type="ARBA" id="ARBA00023242"/>
    </source>
</evidence>
<dbReference type="OrthoDB" id="550309at2759"/>
<name>B4NHW2_DROWI</name>
<keyword evidence="5" id="KW-0010">Activator</keyword>